<evidence type="ECO:0000313" key="12">
    <source>
        <dbReference type="Proteomes" id="UP000064921"/>
    </source>
</evidence>
<evidence type="ECO:0000256" key="5">
    <source>
        <dbReference type="ARBA" id="ARBA00022984"/>
    </source>
</evidence>
<protein>
    <submittedName>
        <fullName evidence="11">D-alanyl-D-alanine carboxypeptidase</fullName>
    </submittedName>
</protein>
<evidence type="ECO:0000256" key="7">
    <source>
        <dbReference type="PIRSR" id="PIRSR618044-1"/>
    </source>
</evidence>
<evidence type="ECO:0000256" key="4">
    <source>
        <dbReference type="ARBA" id="ARBA00022960"/>
    </source>
</evidence>
<dbReference type="AlphaFoldDB" id="A0A0U2W2M0"/>
<keyword evidence="4" id="KW-0133">Cell shape</keyword>
<dbReference type="InterPro" id="IPR012338">
    <property type="entry name" value="Beta-lactam/transpept-like"/>
</dbReference>
<evidence type="ECO:0000256" key="8">
    <source>
        <dbReference type="PIRSR" id="PIRSR618044-2"/>
    </source>
</evidence>
<keyword evidence="5" id="KW-0573">Peptidoglycan synthesis</keyword>
<dbReference type="eggNOG" id="COG1686">
    <property type="taxonomic scope" value="Bacteria"/>
</dbReference>
<reference evidence="11 12" key="1">
    <citation type="submission" date="2015-10" db="EMBL/GenBank/DDBJ databases">
        <title>The world's first case of liver abscess caused by Pannonibacter phragmitetus.</title>
        <authorList>
            <person name="Ming D."/>
            <person name="Wang M."/>
            <person name="Zhou Y."/>
            <person name="Jiang T."/>
            <person name="Hu S."/>
        </authorList>
    </citation>
    <scope>NUCLEOTIDE SEQUENCE [LARGE SCALE GENOMIC DNA]</scope>
    <source>
        <strain evidence="11 12">31801</strain>
    </source>
</reference>
<evidence type="ECO:0000256" key="3">
    <source>
        <dbReference type="ARBA" id="ARBA00022801"/>
    </source>
</evidence>
<dbReference type="PRINTS" id="PR00725">
    <property type="entry name" value="DADACBPTASE1"/>
</dbReference>
<evidence type="ECO:0000256" key="2">
    <source>
        <dbReference type="ARBA" id="ARBA00022729"/>
    </source>
</evidence>
<keyword evidence="2" id="KW-0732">Signal</keyword>
<gene>
    <name evidence="11" type="ORF">APZ00_06700</name>
</gene>
<evidence type="ECO:0000313" key="11">
    <source>
        <dbReference type="EMBL" id="ALV26810.1"/>
    </source>
</evidence>
<evidence type="ECO:0000256" key="9">
    <source>
        <dbReference type="RuleBase" id="RU004016"/>
    </source>
</evidence>
<dbReference type="Gene3D" id="3.40.710.10">
    <property type="entry name" value="DD-peptidase/beta-lactamase superfamily"/>
    <property type="match status" value="1"/>
</dbReference>
<keyword evidence="12" id="KW-1185">Reference proteome</keyword>
<evidence type="ECO:0000256" key="6">
    <source>
        <dbReference type="ARBA" id="ARBA00023316"/>
    </source>
</evidence>
<accession>A0A0U2W2M0</accession>
<keyword evidence="11" id="KW-0645">Protease</keyword>
<dbReference type="EMBL" id="CP013068">
    <property type="protein sequence ID" value="ALV26810.1"/>
    <property type="molecule type" value="Genomic_DNA"/>
</dbReference>
<dbReference type="GO" id="GO:0006508">
    <property type="term" value="P:proteolysis"/>
    <property type="evidence" value="ECO:0007669"/>
    <property type="project" value="InterPro"/>
</dbReference>
<dbReference type="PANTHER" id="PTHR21581">
    <property type="entry name" value="D-ALANYL-D-ALANINE CARBOXYPEPTIDASE"/>
    <property type="match status" value="1"/>
</dbReference>
<dbReference type="GO" id="GO:0008360">
    <property type="term" value="P:regulation of cell shape"/>
    <property type="evidence" value="ECO:0007669"/>
    <property type="project" value="UniProtKB-KW"/>
</dbReference>
<keyword evidence="6" id="KW-0961">Cell wall biogenesis/degradation</keyword>
<dbReference type="PANTHER" id="PTHR21581:SF6">
    <property type="entry name" value="TRAFFICKING PROTEIN PARTICLE COMPLEX SUBUNIT 12"/>
    <property type="match status" value="1"/>
</dbReference>
<name>A0A0U2W2M0_9HYPH</name>
<dbReference type="STRING" id="121719.APZ00_06700"/>
<feature type="active site" evidence="7">
    <location>
        <position position="140"/>
    </location>
</feature>
<dbReference type="KEGG" id="pphr:APZ00_06700"/>
<feature type="domain" description="Peptidase S11 D-alanyl-D-alanine carboxypeptidase A N-terminal" evidence="10">
    <location>
        <begin position="54"/>
        <end position="272"/>
    </location>
</feature>
<dbReference type="GO" id="GO:0071555">
    <property type="term" value="P:cell wall organization"/>
    <property type="evidence" value="ECO:0007669"/>
    <property type="project" value="UniProtKB-KW"/>
</dbReference>
<keyword evidence="3" id="KW-0378">Hydrolase</keyword>
<sequence>MEKWGLRSGADPGHSDDEGIVFSRLIDKRLLGLAAISGWLSLCGLAVPAKADIGPYLVIDAATGTVLEEHEATRPWYPASLTKMMTAYVTLKTLREGRLQLDSPVTQSANSLAQPPSKMGFKVGTQLTLETALTMLMVKSANDLAVAIGETVGGTEENFIAMMNAEARRLGMRSTHFVNPHGLPDNRQVSSAADLAILAMALKREFPDAHKYYRHPGLKFGKQTLRSANREFLQRVAGADGLKTGYICNSGYNVAASATRNGRTVIAVVLGAGSGLERTAFTREVIDRGFRLGGRGQHVSTLPPSGAGLPADGYCKRNPKLGPEQILARYDIRQAAGKTRSAVMFQSTGEGRPVIAVPSGDAEPGEEGAEFSTKSGKVDWNMILDRTVGTELVAYAPITVRTGLAPGSVPAAAAIAPAAAAAATVAAELPSVRLPVSKPLDLRPSVIVPGAAQGAAQTTPAFGSLFNGNVPASAVPRAKSGN</sequence>
<dbReference type="GO" id="GO:0009002">
    <property type="term" value="F:serine-type D-Ala-D-Ala carboxypeptidase activity"/>
    <property type="evidence" value="ECO:0007669"/>
    <property type="project" value="InterPro"/>
</dbReference>
<feature type="active site" description="Proton acceptor" evidence="7">
    <location>
        <position position="83"/>
    </location>
</feature>
<dbReference type="InterPro" id="IPR018044">
    <property type="entry name" value="Peptidase_S11"/>
</dbReference>
<feature type="active site" description="Acyl-ester intermediate" evidence="7">
    <location>
        <position position="80"/>
    </location>
</feature>
<dbReference type="Pfam" id="PF00768">
    <property type="entry name" value="Peptidase_S11"/>
    <property type="match status" value="1"/>
</dbReference>
<comment type="similarity">
    <text evidence="1 9">Belongs to the peptidase S11 family.</text>
</comment>
<organism evidence="11 12">
    <name type="scientific">Pannonibacter phragmitetus</name>
    <dbReference type="NCBI Taxonomy" id="121719"/>
    <lineage>
        <taxon>Bacteria</taxon>
        <taxon>Pseudomonadati</taxon>
        <taxon>Pseudomonadota</taxon>
        <taxon>Alphaproteobacteria</taxon>
        <taxon>Hyphomicrobiales</taxon>
        <taxon>Stappiaceae</taxon>
        <taxon>Pannonibacter</taxon>
    </lineage>
</organism>
<evidence type="ECO:0000259" key="10">
    <source>
        <dbReference type="Pfam" id="PF00768"/>
    </source>
</evidence>
<feature type="binding site" evidence="8">
    <location>
        <position position="243"/>
    </location>
    <ligand>
        <name>substrate</name>
    </ligand>
</feature>
<dbReference type="SUPFAM" id="SSF56601">
    <property type="entry name" value="beta-lactamase/transpeptidase-like"/>
    <property type="match status" value="1"/>
</dbReference>
<dbReference type="Proteomes" id="UP000064921">
    <property type="component" value="Chromosome"/>
</dbReference>
<evidence type="ECO:0000256" key="1">
    <source>
        <dbReference type="ARBA" id="ARBA00007164"/>
    </source>
</evidence>
<dbReference type="InterPro" id="IPR001967">
    <property type="entry name" value="Peptidase_S11_N"/>
</dbReference>
<proteinExistence type="inferred from homology"/>
<dbReference type="GO" id="GO:0009252">
    <property type="term" value="P:peptidoglycan biosynthetic process"/>
    <property type="evidence" value="ECO:0007669"/>
    <property type="project" value="UniProtKB-KW"/>
</dbReference>
<keyword evidence="11" id="KW-0121">Carboxypeptidase</keyword>